<organism evidence="1 2">
    <name type="scientific">Leptospira mayottensis</name>
    <dbReference type="NCBI Taxonomy" id="1137606"/>
    <lineage>
        <taxon>Bacteria</taxon>
        <taxon>Pseudomonadati</taxon>
        <taxon>Spirochaetota</taxon>
        <taxon>Spirochaetia</taxon>
        <taxon>Leptospirales</taxon>
        <taxon>Leptospiraceae</taxon>
        <taxon>Leptospira</taxon>
    </lineage>
</organism>
<proteinExistence type="predicted"/>
<dbReference type="EMBL" id="CP030144">
    <property type="protein sequence ID" value="AXR64435.1"/>
    <property type="molecule type" value="Genomic_DNA"/>
</dbReference>
<sequence length="102" mass="12332">MELCRGTLYTFCDEFRACLKISEYRNLDENLTIIKYIRKLVNYQRGVIYGDFYILLRTYRIIVTKVLGRLLIKIYSIFLIYKRKVIVQPRENPLPLILPVFY</sequence>
<evidence type="ECO:0000313" key="2">
    <source>
        <dbReference type="Proteomes" id="UP000258889"/>
    </source>
</evidence>
<accession>A0ABN5NSI0</accession>
<gene>
    <name evidence="1" type="ORF">DQM28_09615</name>
</gene>
<reference evidence="1 2" key="1">
    <citation type="submission" date="2018-06" db="EMBL/GenBank/DDBJ databases">
        <authorList>
            <person name="Tortosa P."/>
        </authorList>
    </citation>
    <scope>NUCLEOTIDE SEQUENCE [LARGE SCALE GENOMIC DNA]</scope>
    <source>
        <strain evidence="1 2">MDI222</strain>
    </source>
</reference>
<protein>
    <submittedName>
        <fullName evidence="1">Uncharacterized protein</fullName>
    </submittedName>
</protein>
<dbReference type="Proteomes" id="UP000258889">
    <property type="component" value="Chromosome i"/>
</dbReference>
<keyword evidence="2" id="KW-1185">Reference proteome</keyword>
<name>A0ABN5NSI0_9LEPT</name>
<evidence type="ECO:0000313" key="1">
    <source>
        <dbReference type="EMBL" id="AXR64435.1"/>
    </source>
</evidence>
<reference evidence="1 2" key="2">
    <citation type="submission" date="2018-09" db="EMBL/GenBank/DDBJ databases">
        <title>Complete Genome sequences of three Leptospira mayottensis isolates obtained from Tenrecid mammals endemic to the Malagasy region.</title>
        <authorList>
            <person name="Cordonin C."/>
            <person name="Toty C."/>
        </authorList>
    </citation>
    <scope>NUCLEOTIDE SEQUENCE [LARGE SCALE GENOMIC DNA]</scope>
    <source>
        <strain evidence="1 2">MDI222</strain>
    </source>
</reference>